<feature type="signal peptide" evidence="1">
    <location>
        <begin position="1"/>
        <end position="24"/>
    </location>
</feature>
<dbReference type="Pfam" id="PF13715">
    <property type="entry name" value="CarbopepD_reg_2"/>
    <property type="match status" value="1"/>
</dbReference>
<organism evidence="2 3">
    <name type="scientific">Niabella ginsengisoli</name>
    <dbReference type="NCBI Taxonomy" id="522298"/>
    <lineage>
        <taxon>Bacteria</taxon>
        <taxon>Pseudomonadati</taxon>
        <taxon>Bacteroidota</taxon>
        <taxon>Chitinophagia</taxon>
        <taxon>Chitinophagales</taxon>
        <taxon>Chitinophagaceae</taxon>
        <taxon>Niabella</taxon>
    </lineage>
</organism>
<feature type="chain" id="PRO_5047174610" evidence="1">
    <location>
        <begin position="25"/>
        <end position="104"/>
    </location>
</feature>
<protein>
    <submittedName>
        <fullName evidence="2">Carboxypeptidase-like regulatory domain-containing protein</fullName>
    </submittedName>
</protein>
<keyword evidence="1" id="KW-0732">Signal</keyword>
<gene>
    <name evidence="2" type="ORF">MKP09_18870</name>
</gene>
<dbReference type="Proteomes" id="UP001202248">
    <property type="component" value="Unassembled WGS sequence"/>
</dbReference>
<dbReference type="SUPFAM" id="SSF49464">
    <property type="entry name" value="Carboxypeptidase regulatory domain-like"/>
    <property type="match status" value="1"/>
</dbReference>
<evidence type="ECO:0000256" key="1">
    <source>
        <dbReference type="SAM" id="SignalP"/>
    </source>
</evidence>
<accession>A0ABS9SN50</accession>
<keyword evidence="3" id="KW-1185">Reference proteome</keyword>
<evidence type="ECO:0000313" key="3">
    <source>
        <dbReference type="Proteomes" id="UP001202248"/>
    </source>
</evidence>
<reference evidence="2 3" key="1">
    <citation type="submission" date="2022-02" db="EMBL/GenBank/DDBJ databases">
        <authorList>
            <person name="Min J."/>
        </authorList>
    </citation>
    <scope>NUCLEOTIDE SEQUENCE [LARGE SCALE GENOMIC DNA]</scope>
    <source>
        <strain evidence="2 3">GR10-1</strain>
    </source>
</reference>
<dbReference type="EMBL" id="JAKWBL010000004">
    <property type="protein sequence ID" value="MCH5599828.1"/>
    <property type="molecule type" value="Genomic_DNA"/>
</dbReference>
<name>A0ABS9SN50_9BACT</name>
<dbReference type="Gene3D" id="2.60.40.1120">
    <property type="entry name" value="Carboxypeptidase-like, regulatory domain"/>
    <property type="match status" value="1"/>
</dbReference>
<proteinExistence type="predicted"/>
<dbReference type="RefSeq" id="WP_240831857.1">
    <property type="nucleotide sequence ID" value="NZ_JAKWBL010000004.1"/>
</dbReference>
<comment type="caution">
    <text evidence="2">The sequence shown here is derived from an EMBL/GenBank/DDBJ whole genome shotgun (WGS) entry which is preliminary data.</text>
</comment>
<sequence>MSGNFLYKGIQIFITMLLCHACLAQDSTVLSGIVYDKNGGKPLADVSVMIVNANNLALAGNKTNVEGKFSVANVPGSNKIVFSNMGYQTQELQISSKTFSRSIL</sequence>
<dbReference type="InterPro" id="IPR008969">
    <property type="entry name" value="CarboxyPept-like_regulatory"/>
</dbReference>
<evidence type="ECO:0000313" key="2">
    <source>
        <dbReference type="EMBL" id="MCH5599828.1"/>
    </source>
</evidence>